<keyword evidence="4" id="KW-1185">Reference proteome</keyword>
<dbReference type="Gene3D" id="2.40.50.100">
    <property type="match status" value="1"/>
</dbReference>
<dbReference type="Gene3D" id="2.40.30.170">
    <property type="match status" value="1"/>
</dbReference>
<dbReference type="GO" id="GO:1990281">
    <property type="term" value="C:efflux pump complex"/>
    <property type="evidence" value="ECO:0007669"/>
    <property type="project" value="TreeGrafter"/>
</dbReference>
<comment type="caution">
    <text evidence="3">The sequence shown here is derived from an EMBL/GenBank/DDBJ whole genome shotgun (WGS) entry which is preliminary data.</text>
</comment>
<dbReference type="Gene3D" id="2.40.420.20">
    <property type="match status" value="1"/>
</dbReference>
<accession>A0A7W0HL89</accession>
<dbReference type="Pfam" id="PF25973">
    <property type="entry name" value="BSH_CzcB"/>
    <property type="match status" value="1"/>
</dbReference>
<evidence type="ECO:0000259" key="2">
    <source>
        <dbReference type="Pfam" id="PF25973"/>
    </source>
</evidence>
<dbReference type="NCBIfam" id="TIGR01730">
    <property type="entry name" value="RND_mfp"/>
    <property type="match status" value="1"/>
</dbReference>
<dbReference type="AlphaFoldDB" id="A0A7W0HL89"/>
<dbReference type="RefSeq" id="WP_181551669.1">
    <property type="nucleotide sequence ID" value="NZ_JACDUS010000006.1"/>
</dbReference>
<gene>
    <name evidence="3" type="ORF">HNR65_002352</name>
</gene>
<organism evidence="3 4">
    <name type="scientific">Desulfosalsimonas propionicica</name>
    <dbReference type="NCBI Taxonomy" id="332175"/>
    <lineage>
        <taxon>Bacteria</taxon>
        <taxon>Pseudomonadati</taxon>
        <taxon>Thermodesulfobacteriota</taxon>
        <taxon>Desulfobacteria</taxon>
        <taxon>Desulfobacterales</taxon>
        <taxon>Desulfosalsimonadaceae</taxon>
        <taxon>Desulfosalsimonas</taxon>
    </lineage>
</organism>
<dbReference type="InterPro" id="IPR006143">
    <property type="entry name" value="RND_pump_MFP"/>
</dbReference>
<evidence type="ECO:0000313" key="3">
    <source>
        <dbReference type="EMBL" id="MBA2882018.1"/>
    </source>
</evidence>
<dbReference type="SUPFAM" id="SSF111369">
    <property type="entry name" value="HlyD-like secretion proteins"/>
    <property type="match status" value="1"/>
</dbReference>
<protein>
    <submittedName>
        <fullName evidence="3">RND family efflux transporter MFP subunit</fullName>
    </submittedName>
</protein>
<reference evidence="3 4" key="1">
    <citation type="submission" date="2020-07" db="EMBL/GenBank/DDBJ databases">
        <title>Genomic Encyclopedia of Type Strains, Phase IV (KMG-IV): sequencing the most valuable type-strain genomes for metagenomic binning, comparative biology and taxonomic classification.</title>
        <authorList>
            <person name="Goeker M."/>
        </authorList>
    </citation>
    <scope>NUCLEOTIDE SEQUENCE [LARGE SCALE GENOMIC DNA]</scope>
    <source>
        <strain evidence="3 4">DSM 17721</strain>
    </source>
</reference>
<evidence type="ECO:0000313" key="4">
    <source>
        <dbReference type="Proteomes" id="UP000525298"/>
    </source>
</evidence>
<dbReference type="PANTHER" id="PTHR30469">
    <property type="entry name" value="MULTIDRUG RESISTANCE PROTEIN MDTA"/>
    <property type="match status" value="1"/>
</dbReference>
<dbReference type="GO" id="GO:0015562">
    <property type="term" value="F:efflux transmembrane transporter activity"/>
    <property type="evidence" value="ECO:0007669"/>
    <property type="project" value="TreeGrafter"/>
</dbReference>
<name>A0A7W0HL89_9BACT</name>
<evidence type="ECO:0000256" key="1">
    <source>
        <dbReference type="ARBA" id="ARBA00009477"/>
    </source>
</evidence>
<sequence>MKKHLPKILLILILLLLAAGAVFLVHHRKSELSGMDTVPAPALPVHVSKVETGAVAQTRHYLGILEPVVSARIAARVTGYLNSVPVDTGDRVRKNQVIAEIDDRLLKKELSGLKAELKGARADLADRKQRYERRKALYKKGHATEESLDAAQSAFVSARSRVSTLSARIESARVSLGYATIQAPFDGVVTRRHKDPGDLVTPGQALYQIEDTAGGYRVLVHLDAQTADRISKHTTAEIRHDSSTIEAPVDQIYPAGDENRMAVAEIRLPDRPFNRPSMTFVGVDLVFGASEALVVPKQAALEYEGQWRVFVLRDNQHATPVDVDVSAFGENRLAVISEKLQPGDRVIVGDESMLIRLGENTRVTPVKALGTREAR</sequence>
<dbReference type="EMBL" id="JACDUS010000006">
    <property type="protein sequence ID" value="MBA2882018.1"/>
    <property type="molecule type" value="Genomic_DNA"/>
</dbReference>
<dbReference type="Proteomes" id="UP000525298">
    <property type="component" value="Unassembled WGS sequence"/>
</dbReference>
<comment type="similarity">
    <text evidence="1">Belongs to the membrane fusion protein (MFP) (TC 8.A.1) family.</text>
</comment>
<dbReference type="InterPro" id="IPR058647">
    <property type="entry name" value="BSH_CzcB-like"/>
</dbReference>
<dbReference type="Gene3D" id="1.10.287.470">
    <property type="entry name" value="Helix hairpin bin"/>
    <property type="match status" value="1"/>
</dbReference>
<dbReference type="PANTHER" id="PTHR30469:SF15">
    <property type="entry name" value="HLYD FAMILY OF SECRETION PROTEINS"/>
    <property type="match status" value="1"/>
</dbReference>
<proteinExistence type="inferred from homology"/>
<feature type="domain" description="CzcB-like barrel-sandwich hybrid" evidence="2">
    <location>
        <begin position="71"/>
        <end position="211"/>
    </location>
</feature>